<dbReference type="Gene3D" id="3.40.630.70">
    <property type="entry name" value="Leucyl/phenylalanyl-tRNA-protein transferase, C-terminal domain"/>
    <property type="match status" value="1"/>
</dbReference>
<dbReference type="Gene3D" id="3.30.70.3550">
    <property type="entry name" value="Leucyl/phenylalanyl-tRNA-protein transferase, N-terminal domain"/>
    <property type="match status" value="1"/>
</dbReference>
<evidence type="ECO:0000256" key="2">
    <source>
        <dbReference type="ARBA" id="ARBA00022679"/>
    </source>
</evidence>
<accession>A0A6J7CI42</accession>
<dbReference type="NCBIfam" id="TIGR00667">
    <property type="entry name" value="aat"/>
    <property type="match status" value="1"/>
</dbReference>
<name>A0A6J7CI42_9ZZZZ</name>
<keyword evidence="3" id="KW-0012">Acyltransferase</keyword>
<evidence type="ECO:0000256" key="1">
    <source>
        <dbReference type="ARBA" id="ARBA00022490"/>
    </source>
</evidence>
<dbReference type="EMBL" id="CAFBLP010000001">
    <property type="protein sequence ID" value="CAB4857351.1"/>
    <property type="molecule type" value="Genomic_DNA"/>
</dbReference>
<dbReference type="HAMAP" id="MF_00688">
    <property type="entry name" value="Leu_Phe_trans"/>
    <property type="match status" value="1"/>
</dbReference>
<sequence>MTAFDASPVEPPRSRWRLPLAHRADEHGLAGVGADLEPGTLLAAYRSGLFPMPIDWWEVAWWSPDPRGIIPLDGLHVSKSLRQSCRKYNVRFNTCFREVMTRCSDPRRPHGWINQDFVDAYSRLHALGWAHSVEVFDADARLVGGLYGVKVGGLFAGESMFSEATDASKVALVALVDELGRAGALLLDVQWTTEHLRSLGAVDVSRSTYLGLLERATAS</sequence>
<dbReference type="PANTHER" id="PTHR30098">
    <property type="entry name" value="LEUCYL/PHENYLALANYL-TRNA--PROTEIN TRANSFERASE"/>
    <property type="match status" value="1"/>
</dbReference>
<dbReference type="GO" id="GO:0008914">
    <property type="term" value="F:leucyl-tRNA--protein transferase activity"/>
    <property type="evidence" value="ECO:0007669"/>
    <property type="project" value="InterPro"/>
</dbReference>
<protein>
    <submittedName>
        <fullName evidence="4">Unannotated protein</fullName>
    </submittedName>
</protein>
<evidence type="ECO:0000313" key="4">
    <source>
        <dbReference type="EMBL" id="CAB4857351.1"/>
    </source>
</evidence>
<proteinExistence type="inferred from homology"/>
<evidence type="ECO:0000256" key="3">
    <source>
        <dbReference type="ARBA" id="ARBA00023315"/>
    </source>
</evidence>
<keyword evidence="2" id="KW-0808">Transferase</keyword>
<dbReference type="GO" id="GO:0005737">
    <property type="term" value="C:cytoplasm"/>
    <property type="evidence" value="ECO:0007669"/>
    <property type="project" value="TreeGrafter"/>
</dbReference>
<dbReference type="AlphaFoldDB" id="A0A6J7CI42"/>
<dbReference type="InterPro" id="IPR042203">
    <property type="entry name" value="Leu/Phe-tRNA_Trfase_C"/>
</dbReference>
<dbReference type="Pfam" id="PF03588">
    <property type="entry name" value="Leu_Phe_trans"/>
    <property type="match status" value="1"/>
</dbReference>
<reference evidence="4" key="1">
    <citation type="submission" date="2020-05" db="EMBL/GenBank/DDBJ databases">
        <authorList>
            <person name="Chiriac C."/>
            <person name="Salcher M."/>
            <person name="Ghai R."/>
            <person name="Kavagutti S V."/>
        </authorList>
    </citation>
    <scope>NUCLEOTIDE SEQUENCE</scope>
</reference>
<dbReference type="GO" id="GO:0030163">
    <property type="term" value="P:protein catabolic process"/>
    <property type="evidence" value="ECO:0007669"/>
    <property type="project" value="InterPro"/>
</dbReference>
<dbReference type="InterPro" id="IPR004616">
    <property type="entry name" value="Leu/Phe-tRNA_Trfase"/>
</dbReference>
<dbReference type="SUPFAM" id="SSF55729">
    <property type="entry name" value="Acyl-CoA N-acyltransferases (Nat)"/>
    <property type="match status" value="1"/>
</dbReference>
<organism evidence="4">
    <name type="scientific">freshwater metagenome</name>
    <dbReference type="NCBI Taxonomy" id="449393"/>
    <lineage>
        <taxon>unclassified sequences</taxon>
        <taxon>metagenomes</taxon>
        <taxon>ecological metagenomes</taxon>
    </lineage>
</organism>
<dbReference type="InterPro" id="IPR016181">
    <property type="entry name" value="Acyl_CoA_acyltransferase"/>
</dbReference>
<keyword evidence="1" id="KW-0963">Cytoplasm</keyword>
<dbReference type="PANTHER" id="PTHR30098:SF2">
    <property type="entry name" value="LEUCYL_PHENYLALANYL-TRNA--PROTEIN TRANSFERASE"/>
    <property type="match status" value="1"/>
</dbReference>
<gene>
    <name evidence="4" type="ORF">UFOPK3376_00050</name>
</gene>
<dbReference type="InterPro" id="IPR042221">
    <property type="entry name" value="Leu/Phe-tRNA_Trfase_N"/>
</dbReference>